<evidence type="ECO:0000256" key="3">
    <source>
        <dbReference type="ARBA" id="ARBA00022989"/>
    </source>
</evidence>
<feature type="transmembrane region" description="Helical" evidence="5">
    <location>
        <begin position="224"/>
        <end position="246"/>
    </location>
</feature>
<dbReference type="PROSITE" id="PS00216">
    <property type="entry name" value="SUGAR_TRANSPORT_1"/>
    <property type="match status" value="1"/>
</dbReference>
<feature type="transmembrane region" description="Helical" evidence="5">
    <location>
        <begin position="107"/>
        <end position="126"/>
    </location>
</feature>
<dbReference type="InterPro" id="IPR005829">
    <property type="entry name" value="Sugar_transporter_CS"/>
</dbReference>
<dbReference type="GeneID" id="35590553"/>
<feature type="domain" description="Major facilitator superfamily (MFS) profile" evidence="6">
    <location>
        <begin position="1"/>
        <end position="407"/>
    </location>
</feature>
<keyword evidence="3 5" id="KW-1133">Transmembrane helix</keyword>
<dbReference type="RefSeq" id="WP_103423858.1">
    <property type="nucleotide sequence ID" value="NZ_CP026309.1"/>
</dbReference>
<feature type="transmembrane region" description="Helical" evidence="5">
    <location>
        <begin position="315"/>
        <end position="341"/>
    </location>
</feature>
<dbReference type="PANTHER" id="PTHR23526:SF4">
    <property type="entry name" value="INTEGRAL MEMBRANE TRANSPORT PROTEIN"/>
    <property type="match status" value="1"/>
</dbReference>
<dbReference type="InterPro" id="IPR036259">
    <property type="entry name" value="MFS_trans_sf"/>
</dbReference>
<dbReference type="PANTHER" id="PTHR23526">
    <property type="entry name" value="INTEGRAL MEMBRANE TRANSPORT PROTEIN-RELATED"/>
    <property type="match status" value="1"/>
</dbReference>
<dbReference type="Pfam" id="PF07690">
    <property type="entry name" value="MFS_1"/>
    <property type="match status" value="1"/>
</dbReference>
<comment type="subcellular location">
    <subcellularLocation>
        <location evidence="1">Membrane</location>
        <topology evidence="1">Multi-pass membrane protein</topology>
    </subcellularLocation>
</comment>
<evidence type="ECO:0000256" key="5">
    <source>
        <dbReference type="SAM" id="Phobius"/>
    </source>
</evidence>
<name>A0A2I8VEJ1_9EURY</name>
<dbReference type="Gene3D" id="1.20.1250.20">
    <property type="entry name" value="MFS general substrate transporter like domains"/>
    <property type="match status" value="2"/>
</dbReference>
<dbReference type="OrthoDB" id="117970at2157"/>
<evidence type="ECO:0000256" key="1">
    <source>
        <dbReference type="ARBA" id="ARBA00004141"/>
    </source>
</evidence>
<reference evidence="7 8" key="1">
    <citation type="submission" date="2018-01" db="EMBL/GenBank/DDBJ databases">
        <title>Complete genome sequence of Salinigranum rubrum GX10T, an extremely halophilic archaeon isolated from a marine solar saltern.</title>
        <authorList>
            <person name="Han S."/>
        </authorList>
    </citation>
    <scope>NUCLEOTIDE SEQUENCE [LARGE SCALE GENOMIC DNA]</scope>
    <source>
        <strain evidence="7 8">GX10</strain>
    </source>
</reference>
<dbReference type="AlphaFoldDB" id="A0A2I8VEJ1"/>
<feature type="transmembrane region" description="Helical" evidence="5">
    <location>
        <begin position="362"/>
        <end position="379"/>
    </location>
</feature>
<organism evidence="7 8">
    <name type="scientific">Salinigranum rubrum</name>
    <dbReference type="NCBI Taxonomy" id="755307"/>
    <lineage>
        <taxon>Archaea</taxon>
        <taxon>Methanobacteriati</taxon>
        <taxon>Methanobacteriota</taxon>
        <taxon>Stenosarchaea group</taxon>
        <taxon>Halobacteria</taxon>
        <taxon>Halobacteriales</taxon>
        <taxon>Haloferacaceae</taxon>
        <taxon>Salinigranum</taxon>
    </lineage>
</organism>
<evidence type="ECO:0000313" key="7">
    <source>
        <dbReference type="EMBL" id="AUV80350.1"/>
    </source>
</evidence>
<dbReference type="Proteomes" id="UP000236584">
    <property type="component" value="Chromosome"/>
</dbReference>
<proteinExistence type="predicted"/>
<evidence type="ECO:0000256" key="4">
    <source>
        <dbReference type="ARBA" id="ARBA00023136"/>
    </source>
</evidence>
<dbReference type="GO" id="GO:0022857">
    <property type="term" value="F:transmembrane transporter activity"/>
    <property type="evidence" value="ECO:0007669"/>
    <property type="project" value="InterPro"/>
</dbReference>
<feature type="transmembrane region" description="Helical" evidence="5">
    <location>
        <begin position="164"/>
        <end position="184"/>
    </location>
</feature>
<keyword evidence="2 5" id="KW-0812">Transmembrane</keyword>
<dbReference type="GO" id="GO:0016020">
    <property type="term" value="C:membrane"/>
    <property type="evidence" value="ECO:0007669"/>
    <property type="project" value="UniProtKB-SubCell"/>
</dbReference>
<feature type="transmembrane region" description="Helical" evidence="5">
    <location>
        <begin position="258"/>
        <end position="276"/>
    </location>
</feature>
<dbReference type="InterPro" id="IPR011701">
    <property type="entry name" value="MFS"/>
</dbReference>
<feature type="transmembrane region" description="Helical" evidence="5">
    <location>
        <begin position="77"/>
        <end position="95"/>
    </location>
</feature>
<feature type="transmembrane region" description="Helical" evidence="5">
    <location>
        <begin position="385"/>
        <end position="404"/>
    </location>
</feature>
<feature type="transmembrane region" description="Helical" evidence="5">
    <location>
        <begin position="43"/>
        <end position="65"/>
    </location>
</feature>
<evidence type="ECO:0000313" key="8">
    <source>
        <dbReference type="Proteomes" id="UP000236584"/>
    </source>
</evidence>
<dbReference type="InterPro" id="IPR020846">
    <property type="entry name" value="MFS_dom"/>
</dbReference>
<evidence type="ECO:0000256" key="2">
    <source>
        <dbReference type="ARBA" id="ARBA00022692"/>
    </source>
</evidence>
<evidence type="ECO:0000259" key="6">
    <source>
        <dbReference type="PROSITE" id="PS50850"/>
    </source>
</evidence>
<accession>A0A2I8VEJ1</accession>
<keyword evidence="8" id="KW-1185">Reference proteome</keyword>
<dbReference type="KEGG" id="srub:C2R22_00650"/>
<dbReference type="InterPro" id="IPR052528">
    <property type="entry name" value="Sugar_transport-like"/>
</dbReference>
<sequence>MTAPSTSRGQRLALVAAAAASKGSPMLMATAMAVYIGRAGGSPLSVGLVATAFYFGWTVCAPVWGALADVTGKRRRVLLVAAGLATLATLPLLVVRGVVEPLVVRTVYSLFAAAYLPILLTIVNTLGGASQRGRSIGLFSSAQGAGSTVGRLSAGFLLGLLVPWSLYLVVTAVTAVVFVAVLAIDDPTPTPESRSAAEVAGEVRRRLFPTRAGRAHFRTHGLRWLYVAVLFRNLAVIGTGSLLPVYFVSTLGVTEATMGALLAINPGGQTVFMYLSGGLADRLGRKPLISAGMAGSGAFAALLAGAGTVESHVGQVAVAVCGMLTLALAFSLLRVGAVSFIGDVSPAERESELIGFRSTARGLGGIVGPVAVGGAASVVGFESAFLGASILAFSAAALVAVTLTESLPVGAAVMDVD</sequence>
<dbReference type="PROSITE" id="PS50850">
    <property type="entry name" value="MFS"/>
    <property type="match status" value="1"/>
</dbReference>
<feature type="transmembrane region" description="Helical" evidence="5">
    <location>
        <begin position="288"/>
        <end position="309"/>
    </location>
</feature>
<dbReference type="EMBL" id="CP026309">
    <property type="protein sequence ID" value="AUV80350.1"/>
    <property type="molecule type" value="Genomic_DNA"/>
</dbReference>
<gene>
    <name evidence="7" type="ORF">C2R22_00650</name>
</gene>
<protein>
    <submittedName>
        <fullName evidence="7">MFS transporter</fullName>
    </submittedName>
</protein>
<dbReference type="SUPFAM" id="SSF103473">
    <property type="entry name" value="MFS general substrate transporter"/>
    <property type="match status" value="1"/>
</dbReference>
<keyword evidence="4 5" id="KW-0472">Membrane</keyword>